<dbReference type="OrthoDB" id="10616667at2759"/>
<dbReference type="EMBL" id="QJKJ01009085">
    <property type="protein sequence ID" value="RDX77754.1"/>
    <property type="molecule type" value="Genomic_DNA"/>
</dbReference>
<gene>
    <name evidence="2" type="ORF">CR513_42074</name>
</gene>
<feature type="non-terminal residue" evidence="2">
    <location>
        <position position="1"/>
    </location>
</feature>
<keyword evidence="3" id="KW-1185">Reference proteome</keyword>
<comment type="caution">
    <text evidence="2">The sequence shown here is derived from an EMBL/GenBank/DDBJ whole genome shotgun (WGS) entry which is preliminary data.</text>
</comment>
<dbReference type="AlphaFoldDB" id="A0A371FHF6"/>
<proteinExistence type="predicted"/>
<keyword evidence="1" id="KW-1133">Transmembrane helix</keyword>
<organism evidence="2 3">
    <name type="scientific">Mucuna pruriens</name>
    <name type="common">Velvet bean</name>
    <name type="synonym">Dolichos pruriens</name>
    <dbReference type="NCBI Taxonomy" id="157652"/>
    <lineage>
        <taxon>Eukaryota</taxon>
        <taxon>Viridiplantae</taxon>
        <taxon>Streptophyta</taxon>
        <taxon>Embryophyta</taxon>
        <taxon>Tracheophyta</taxon>
        <taxon>Spermatophyta</taxon>
        <taxon>Magnoliopsida</taxon>
        <taxon>eudicotyledons</taxon>
        <taxon>Gunneridae</taxon>
        <taxon>Pentapetalae</taxon>
        <taxon>rosids</taxon>
        <taxon>fabids</taxon>
        <taxon>Fabales</taxon>
        <taxon>Fabaceae</taxon>
        <taxon>Papilionoideae</taxon>
        <taxon>50 kb inversion clade</taxon>
        <taxon>NPAAA clade</taxon>
        <taxon>indigoferoid/millettioid clade</taxon>
        <taxon>Phaseoleae</taxon>
        <taxon>Mucuna</taxon>
    </lineage>
</organism>
<protein>
    <recommendedName>
        <fullName evidence="4">Reverse transcriptase zinc-binding domain-containing protein</fullName>
    </recommendedName>
</protein>
<feature type="non-terminal residue" evidence="2">
    <location>
        <position position="122"/>
    </location>
</feature>
<accession>A0A371FHF6</accession>
<keyword evidence="1" id="KW-0812">Transmembrane</keyword>
<evidence type="ECO:0000313" key="2">
    <source>
        <dbReference type="EMBL" id="RDX77754.1"/>
    </source>
</evidence>
<name>A0A371FHF6_MUCPR</name>
<reference evidence="2" key="1">
    <citation type="submission" date="2018-05" db="EMBL/GenBank/DDBJ databases">
        <title>Draft genome of Mucuna pruriens seed.</title>
        <authorList>
            <person name="Nnadi N.E."/>
            <person name="Vos R."/>
            <person name="Hasami M.H."/>
            <person name="Devisetty U.K."/>
            <person name="Aguiy J.C."/>
        </authorList>
    </citation>
    <scope>NUCLEOTIDE SEQUENCE [LARGE SCALE GENOMIC DNA]</scope>
    <source>
        <strain evidence="2">JCA_2017</strain>
    </source>
</reference>
<feature type="transmembrane region" description="Helical" evidence="1">
    <location>
        <begin position="20"/>
        <end position="39"/>
    </location>
</feature>
<evidence type="ECO:0000256" key="1">
    <source>
        <dbReference type="SAM" id="Phobius"/>
    </source>
</evidence>
<evidence type="ECO:0000313" key="3">
    <source>
        <dbReference type="Proteomes" id="UP000257109"/>
    </source>
</evidence>
<evidence type="ECO:0008006" key="4">
    <source>
        <dbReference type="Google" id="ProtNLM"/>
    </source>
</evidence>
<keyword evidence="1" id="KW-0472">Membrane</keyword>
<dbReference type="Proteomes" id="UP000257109">
    <property type="component" value="Unassembled WGS sequence"/>
</dbReference>
<sequence length="122" mass="14344">IDKVKKRLTSWKSLISWGRIVLVNFVLSIVYHYIFFLFLKGLDMNKIPWVRREKVCRSSEKGSFGIKNHELFNISLLAKWSFLIDIKFLNAISRRVRSGEQILFWLDSWIGGIPLKSAFPRA</sequence>